<proteinExistence type="predicted"/>
<evidence type="ECO:0000313" key="3">
    <source>
        <dbReference type="Proteomes" id="UP000327118"/>
    </source>
</evidence>
<feature type="region of interest" description="Disordered" evidence="1">
    <location>
        <begin position="214"/>
        <end position="233"/>
    </location>
</feature>
<feature type="region of interest" description="Disordered" evidence="1">
    <location>
        <begin position="1"/>
        <end position="25"/>
    </location>
</feature>
<protein>
    <submittedName>
        <fullName evidence="2">Uncharacterized protein</fullName>
    </submittedName>
</protein>
<dbReference type="OrthoDB" id="4501144at2759"/>
<keyword evidence="3" id="KW-1185">Reference proteome</keyword>
<organism evidence="2 3">
    <name type="scientific">Aspergillus coremiiformis</name>
    <dbReference type="NCBI Taxonomy" id="138285"/>
    <lineage>
        <taxon>Eukaryota</taxon>
        <taxon>Fungi</taxon>
        <taxon>Dikarya</taxon>
        <taxon>Ascomycota</taxon>
        <taxon>Pezizomycotina</taxon>
        <taxon>Eurotiomycetes</taxon>
        <taxon>Eurotiomycetidae</taxon>
        <taxon>Eurotiales</taxon>
        <taxon>Aspergillaceae</taxon>
        <taxon>Aspergillus</taxon>
        <taxon>Aspergillus subgen. Circumdati</taxon>
    </lineage>
</organism>
<feature type="compositionally biased region" description="Low complexity" evidence="1">
    <location>
        <begin position="124"/>
        <end position="140"/>
    </location>
</feature>
<sequence>MARTKRRVRIKRKGQSQREETDQGARMQWTEENVRMLWTVILHSQDVRLDLNLAEVSVAWPGEQRPTVFALEQQLQAFRRDSQAGRRVKLRRGDIDVALAAQAANGQTINAHLPVQAPAPAPVIANGNGPATTAAPAAPRRVSRHACSRRRRPATSHPVTSSAAHGRPYPSGPGHANGMSLVDGNAGWFTPSSSSDDRAKESQVQAAARAHPIPVFAPPFSPRATPRDRPTPRPGATITSMNMDCELMAFRNTTSPHGSACDCQNYHCWTCFQKLMSGRA</sequence>
<name>A0A5N6ZAA8_9EURO</name>
<feature type="compositionally biased region" description="Basic residues" evidence="1">
    <location>
        <begin position="1"/>
        <end position="15"/>
    </location>
</feature>
<evidence type="ECO:0000256" key="1">
    <source>
        <dbReference type="SAM" id="MobiDB-lite"/>
    </source>
</evidence>
<feature type="region of interest" description="Disordered" evidence="1">
    <location>
        <begin position="124"/>
        <end position="204"/>
    </location>
</feature>
<feature type="compositionally biased region" description="Basic residues" evidence="1">
    <location>
        <begin position="141"/>
        <end position="154"/>
    </location>
</feature>
<accession>A0A5N6ZAA8</accession>
<reference evidence="3" key="1">
    <citation type="submission" date="2019-04" db="EMBL/GenBank/DDBJ databases">
        <title>Friends and foes A comparative genomics studyof 23 Aspergillus species from section Flavi.</title>
        <authorList>
            <consortium name="DOE Joint Genome Institute"/>
            <person name="Kjaerbolling I."/>
            <person name="Vesth T."/>
            <person name="Frisvad J.C."/>
            <person name="Nybo J.L."/>
            <person name="Theobald S."/>
            <person name="Kildgaard S."/>
            <person name="Isbrandt T."/>
            <person name="Kuo A."/>
            <person name="Sato A."/>
            <person name="Lyhne E.K."/>
            <person name="Kogle M.E."/>
            <person name="Wiebenga A."/>
            <person name="Kun R.S."/>
            <person name="Lubbers R.J."/>
            <person name="Makela M.R."/>
            <person name="Barry K."/>
            <person name="Chovatia M."/>
            <person name="Clum A."/>
            <person name="Daum C."/>
            <person name="Haridas S."/>
            <person name="He G."/>
            <person name="LaButti K."/>
            <person name="Lipzen A."/>
            <person name="Mondo S."/>
            <person name="Riley R."/>
            <person name="Salamov A."/>
            <person name="Simmons B.A."/>
            <person name="Magnuson J.K."/>
            <person name="Henrissat B."/>
            <person name="Mortensen U.H."/>
            <person name="Larsen T.O."/>
            <person name="Devries R.P."/>
            <person name="Grigoriev I.V."/>
            <person name="Machida M."/>
            <person name="Baker S.E."/>
            <person name="Andersen M.R."/>
        </authorList>
    </citation>
    <scope>NUCLEOTIDE SEQUENCE [LARGE SCALE GENOMIC DNA]</scope>
    <source>
        <strain evidence="3">CBS 553.77</strain>
    </source>
</reference>
<gene>
    <name evidence="2" type="ORF">BDV28DRAFT_147190</name>
</gene>
<dbReference type="AlphaFoldDB" id="A0A5N6ZAA8"/>
<dbReference type="EMBL" id="ML739074">
    <property type="protein sequence ID" value="KAE8354358.1"/>
    <property type="molecule type" value="Genomic_DNA"/>
</dbReference>
<dbReference type="Proteomes" id="UP000327118">
    <property type="component" value="Unassembled WGS sequence"/>
</dbReference>
<evidence type="ECO:0000313" key="2">
    <source>
        <dbReference type="EMBL" id="KAE8354358.1"/>
    </source>
</evidence>